<dbReference type="AlphaFoldDB" id="A0A2M4D7E3"/>
<protein>
    <submittedName>
        <fullName evidence="1">Putative secreted protein</fullName>
    </submittedName>
</protein>
<accession>A0A2M4D7E3</accession>
<dbReference type="EMBL" id="GGFL01009281">
    <property type="protein sequence ID" value="MBW73459.1"/>
    <property type="molecule type" value="Transcribed_RNA"/>
</dbReference>
<proteinExistence type="predicted"/>
<reference evidence="1" key="1">
    <citation type="submission" date="2018-01" db="EMBL/GenBank/DDBJ databases">
        <title>An insight into the sialome of Amazonian anophelines.</title>
        <authorList>
            <person name="Ribeiro J.M."/>
            <person name="Scarpassa V."/>
            <person name="Calvo E."/>
        </authorList>
    </citation>
    <scope>NUCLEOTIDE SEQUENCE</scope>
</reference>
<sequence length="85" mass="9735">MSSGPRRDRPAGSGCCLSLLVPLAACPCPRLSIRLAWPASKNQFQHRRSRKKPFRSIRYTLECSRARCHRARWAFRGDSFTPLPH</sequence>
<name>A0A2M4D7E3_ANODA</name>
<evidence type="ECO:0000313" key="1">
    <source>
        <dbReference type="EMBL" id="MBW73459.1"/>
    </source>
</evidence>
<organism evidence="1">
    <name type="scientific">Anopheles darlingi</name>
    <name type="common">Mosquito</name>
    <dbReference type="NCBI Taxonomy" id="43151"/>
    <lineage>
        <taxon>Eukaryota</taxon>
        <taxon>Metazoa</taxon>
        <taxon>Ecdysozoa</taxon>
        <taxon>Arthropoda</taxon>
        <taxon>Hexapoda</taxon>
        <taxon>Insecta</taxon>
        <taxon>Pterygota</taxon>
        <taxon>Neoptera</taxon>
        <taxon>Endopterygota</taxon>
        <taxon>Diptera</taxon>
        <taxon>Nematocera</taxon>
        <taxon>Culicoidea</taxon>
        <taxon>Culicidae</taxon>
        <taxon>Anophelinae</taxon>
        <taxon>Anopheles</taxon>
    </lineage>
</organism>